<dbReference type="EMBL" id="CP143809">
    <property type="protein sequence ID" value="WVO21536.1"/>
    <property type="molecule type" value="Genomic_DNA"/>
</dbReference>
<evidence type="ECO:0000256" key="7">
    <source>
        <dbReference type="ARBA" id="ARBA00023054"/>
    </source>
</evidence>
<evidence type="ECO:0000256" key="8">
    <source>
        <dbReference type="ARBA" id="ARBA00023136"/>
    </source>
</evidence>
<evidence type="ECO:0000256" key="9">
    <source>
        <dbReference type="SAM" id="Coils"/>
    </source>
</evidence>
<evidence type="ECO:0000256" key="2">
    <source>
        <dbReference type="ARBA" id="ARBA00006108"/>
    </source>
</evidence>
<gene>
    <name evidence="13" type="ORF">IAS62_002845</name>
</gene>
<dbReference type="SUPFAM" id="SSF58038">
    <property type="entry name" value="SNARE fusion complex"/>
    <property type="match status" value="1"/>
</dbReference>
<keyword evidence="4 11" id="KW-0812">Transmembrane</keyword>
<dbReference type="SUPFAM" id="SSF47661">
    <property type="entry name" value="t-snare proteins"/>
    <property type="match status" value="1"/>
</dbReference>
<dbReference type="Gene3D" id="1.20.58.400">
    <property type="entry name" value="t-snare proteins"/>
    <property type="match status" value="1"/>
</dbReference>
<evidence type="ECO:0000256" key="6">
    <source>
        <dbReference type="ARBA" id="ARBA00022989"/>
    </source>
</evidence>
<dbReference type="Gene3D" id="1.20.5.110">
    <property type="match status" value="1"/>
</dbReference>
<evidence type="ECO:0000256" key="10">
    <source>
        <dbReference type="SAM" id="MobiDB-lite"/>
    </source>
</evidence>
<feature type="region of interest" description="Disordered" evidence="10">
    <location>
        <begin position="101"/>
        <end position="127"/>
    </location>
</feature>
<evidence type="ECO:0000256" key="5">
    <source>
        <dbReference type="ARBA" id="ARBA00022927"/>
    </source>
</evidence>
<dbReference type="PANTHER" id="PTHR21230:SF26">
    <property type="entry name" value="VESICLE TRANSPORT THROUGH INTERACTION WITH T-SNARES HOMOLOG 1A"/>
    <property type="match status" value="1"/>
</dbReference>
<keyword evidence="6 11" id="KW-1133">Transmembrane helix</keyword>
<name>A0ABZ2ASN6_9TREE</name>
<feature type="domain" description="T-SNARE coiled-coil homology" evidence="12">
    <location>
        <begin position="130"/>
        <end position="197"/>
    </location>
</feature>
<organism evidence="13 14">
    <name type="scientific">Cryptococcus decagattii</name>
    <dbReference type="NCBI Taxonomy" id="1859122"/>
    <lineage>
        <taxon>Eukaryota</taxon>
        <taxon>Fungi</taxon>
        <taxon>Dikarya</taxon>
        <taxon>Basidiomycota</taxon>
        <taxon>Agaricomycotina</taxon>
        <taxon>Tremellomycetes</taxon>
        <taxon>Tremellales</taxon>
        <taxon>Cryptococcaceae</taxon>
        <taxon>Cryptococcus</taxon>
        <taxon>Cryptococcus gattii species complex</taxon>
    </lineage>
</organism>
<dbReference type="Proteomes" id="UP001432216">
    <property type="component" value="Chromosome 4"/>
</dbReference>
<dbReference type="GeneID" id="89989618"/>
<keyword evidence="3" id="KW-0813">Transport</keyword>
<dbReference type="Pfam" id="PF12352">
    <property type="entry name" value="V-SNARE_C"/>
    <property type="match status" value="1"/>
</dbReference>
<reference evidence="13 14" key="1">
    <citation type="submission" date="2024-01" db="EMBL/GenBank/DDBJ databases">
        <title>Comparative genomics of Cryptococcus and Kwoniella reveals pathogenesis evolution and contrasting modes of karyotype evolution via chromosome fusion or intercentromeric recombination.</title>
        <authorList>
            <person name="Coelho M.A."/>
            <person name="David-Palma M."/>
            <person name="Shea T."/>
            <person name="Bowers K."/>
            <person name="McGinley-Smith S."/>
            <person name="Mohammad A.W."/>
            <person name="Gnirke A."/>
            <person name="Yurkov A.M."/>
            <person name="Nowrousian M."/>
            <person name="Sun S."/>
            <person name="Cuomo C.A."/>
            <person name="Heitman J."/>
        </authorList>
    </citation>
    <scope>NUCLEOTIDE SEQUENCE [LARGE SCALE GENOMIC DNA]</scope>
    <source>
        <strain evidence="13 14">7685027</strain>
    </source>
</reference>
<feature type="coiled-coil region" evidence="9">
    <location>
        <begin position="43"/>
        <end position="99"/>
    </location>
</feature>
<dbReference type="PANTHER" id="PTHR21230">
    <property type="entry name" value="VESICLE TRANSPORT V-SNARE PROTEIN VTI1-RELATED"/>
    <property type="match status" value="1"/>
</dbReference>
<keyword evidence="8 11" id="KW-0472">Membrane</keyword>
<proteinExistence type="inferred from homology"/>
<dbReference type="InterPro" id="IPR010989">
    <property type="entry name" value="SNARE"/>
</dbReference>
<dbReference type="SMART" id="SM00397">
    <property type="entry name" value="t_SNARE"/>
    <property type="match status" value="1"/>
</dbReference>
<evidence type="ECO:0000259" key="12">
    <source>
        <dbReference type="SMART" id="SM00397"/>
    </source>
</evidence>
<evidence type="ECO:0000256" key="11">
    <source>
        <dbReference type="SAM" id="Phobius"/>
    </source>
</evidence>
<keyword evidence="5" id="KW-0653">Protein transport</keyword>
<keyword evidence="7 9" id="KW-0175">Coiled coil</keyword>
<dbReference type="CDD" id="cd15862">
    <property type="entry name" value="SNARE_Vti1"/>
    <property type="match status" value="1"/>
</dbReference>
<evidence type="ECO:0000313" key="13">
    <source>
        <dbReference type="EMBL" id="WVO21536.1"/>
    </source>
</evidence>
<dbReference type="InterPro" id="IPR000727">
    <property type="entry name" value="T_SNARE_dom"/>
</dbReference>
<keyword evidence="14" id="KW-1185">Reference proteome</keyword>
<protein>
    <recommendedName>
        <fullName evidence="12">t-SNARE coiled-coil homology domain-containing protein</fullName>
    </recommendedName>
</protein>
<evidence type="ECO:0000256" key="1">
    <source>
        <dbReference type="ARBA" id="ARBA00004211"/>
    </source>
</evidence>
<feature type="transmembrane region" description="Helical" evidence="11">
    <location>
        <begin position="206"/>
        <end position="233"/>
    </location>
</feature>
<dbReference type="InterPro" id="IPR038407">
    <property type="entry name" value="v-SNARE_N_sf"/>
</dbReference>
<dbReference type="RefSeq" id="XP_064720775.1">
    <property type="nucleotide sequence ID" value="XM_064864703.1"/>
</dbReference>
<dbReference type="InterPro" id="IPR007705">
    <property type="entry name" value="Vesicle_trsprt_v-SNARE_N"/>
</dbReference>
<evidence type="ECO:0000256" key="3">
    <source>
        <dbReference type="ARBA" id="ARBA00022448"/>
    </source>
</evidence>
<comment type="similarity">
    <text evidence="2">Belongs to the VTI1 family.</text>
</comment>
<evidence type="ECO:0000256" key="4">
    <source>
        <dbReference type="ARBA" id="ARBA00022692"/>
    </source>
</evidence>
<sequence length="259" mass="29130">MDSSPTALFENYDEDLKQLFGSLKDKLDGEAKSLTGEQRKAALKRVSEEIDEAEEIVAQMEVELPSMPVSIRQTYQGRLAASKQSLDKIKKTLKDLRLESQRSDLLSGPGYPHGDDPYTDDPEPYSTRSRLLAGTQTLEDSTTRLDNAHRIALETEGVGSEILRNLRGQRDQLENTRDTLVQADSSIDRAAGTLKKMIFKMYQQKFLSAGIIIVLVLLILLVLYSNLAFHVIFRGEWRGFFQDKVVLCIKETSCLKKGS</sequence>
<comment type="subcellular location">
    <subcellularLocation>
        <location evidence="1">Membrane</location>
        <topology evidence="1">Single-pass type IV membrane protein</topology>
    </subcellularLocation>
</comment>
<evidence type="ECO:0000313" key="14">
    <source>
        <dbReference type="Proteomes" id="UP001432216"/>
    </source>
</evidence>
<accession>A0ABZ2ASN6</accession>
<dbReference type="Pfam" id="PF05008">
    <property type="entry name" value="V-SNARE"/>
    <property type="match status" value="1"/>
</dbReference>